<gene>
    <name evidence="2" type="ORF">UR96_C0003G0027</name>
</gene>
<evidence type="ECO:0000256" key="1">
    <source>
        <dbReference type="SAM" id="Phobius"/>
    </source>
</evidence>
<proteinExistence type="predicted"/>
<protein>
    <submittedName>
        <fullName evidence="2">Uncharacterized protein</fullName>
    </submittedName>
</protein>
<comment type="caution">
    <text evidence="2">The sequence shown here is derived from an EMBL/GenBank/DDBJ whole genome shotgun (WGS) entry which is preliminary data.</text>
</comment>
<feature type="transmembrane region" description="Helical" evidence="1">
    <location>
        <begin position="15"/>
        <end position="36"/>
    </location>
</feature>
<feature type="transmembrane region" description="Helical" evidence="1">
    <location>
        <begin position="379"/>
        <end position="396"/>
    </location>
</feature>
<feature type="transmembrane region" description="Helical" evidence="1">
    <location>
        <begin position="325"/>
        <end position="343"/>
    </location>
</feature>
<dbReference type="Proteomes" id="UP000034140">
    <property type="component" value="Unassembled WGS sequence"/>
</dbReference>
<dbReference type="EMBL" id="LBRE01000003">
    <property type="protein sequence ID" value="KKP92901.1"/>
    <property type="molecule type" value="Genomic_DNA"/>
</dbReference>
<feature type="transmembrane region" description="Helical" evidence="1">
    <location>
        <begin position="350"/>
        <end position="373"/>
    </location>
</feature>
<keyword evidence="1" id="KW-1133">Transmembrane helix</keyword>
<feature type="transmembrane region" description="Helical" evidence="1">
    <location>
        <begin position="269"/>
        <end position="289"/>
    </location>
</feature>
<organism evidence="2 3">
    <name type="scientific">candidate division WS6 bacterium GW2011_GWC1_36_11</name>
    <dbReference type="NCBI Taxonomy" id="1619090"/>
    <lineage>
        <taxon>Bacteria</taxon>
        <taxon>Candidatus Dojkabacteria</taxon>
    </lineage>
</organism>
<dbReference type="AlphaFoldDB" id="A0A0G0DVA0"/>
<keyword evidence="1" id="KW-0812">Transmembrane</keyword>
<feature type="transmembrane region" description="Helical" evidence="1">
    <location>
        <begin position="301"/>
        <end position="319"/>
    </location>
</feature>
<name>A0A0G0DVA0_9BACT</name>
<sequence length="402" mass="45621">MKLPKLKLNMNVKPLLNYILIIVVTALFIASIFIALPLTEKYVSKATYNLNTKDKAYWSQEFIVSTEETDAKSLNDLRNIFYKRLKGFGVEEVSTYVENDKIRIDVTTTQDKDLVKELISNKFEVKIVTRKSDVNFDDSNNTYAYMLGTNYDATQWDRSDFRNVYITKLKTSNGDYANFAIFKLWPAGEEKFKKFLLQYNGISIGIDIDGFVTPHVVDNTSQIFAIPISSDDPQQLKVMSLLYNSGIVKTNLKIDSQKDLDVNVPTVNYIQITLGILVAIVVLYFYLFISKTTSSEILLKSLLATTLTISLYLAFLKIFQIPVDTFMLSIEAILAIMVTRIIAEGKDSVFYIELFLLIVLASVIFLGNGFISIIAQDMLILTALSKLCLVISAWYINKVKKI</sequence>
<accession>A0A0G0DVA0</accession>
<evidence type="ECO:0000313" key="2">
    <source>
        <dbReference type="EMBL" id="KKP92901.1"/>
    </source>
</evidence>
<keyword evidence="1" id="KW-0472">Membrane</keyword>
<reference evidence="2 3" key="1">
    <citation type="journal article" date="2015" name="Nature">
        <title>rRNA introns, odd ribosomes, and small enigmatic genomes across a large radiation of phyla.</title>
        <authorList>
            <person name="Brown C.T."/>
            <person name="Hug L.A."/>
            <person name="Thomas B.C."/>
            <person name="Sharon I."/>
            <person name="Castelle C.J."/>
            <person name="Singh A."/>
            <person name="Wilkins M.J."/>
            <person name="Williams K.H."/>
            <person name="Banfield J.F."/>
        </authorList>
    </citation>
    <scope>NUCLEOTIDE SEQUENCE [LARGE SCALE GENOMIC DNA]</scope>
</reference>
<evidence type="ECO:0000313" key="3">
    <source>
        <dbReference type="Proteomes" id="UP000034140"/>
    </source>
</evidence>